<evidence type="ECO:0000313" key="1">
    <source>
        <dbReference type="EMBL" id="CCI40391.1"/>
    </source>
</evidence>
<dbReference type="Proteomes" id="UP000053237">
    <property type="component" value="Unassembled WGS sequence"/>
</dbReference>
<name>A0A024G1J4_9STRA</name>
<sequence>MSSSSENTDLTSSSKLINAHHRMEDVIKICSLNIKSAPSFIQPVLKEVSDVFPDKFPDKLPPERLMNFYGHRFSSRIPSNASRKQLKAIHSFPNAQRNISLLCCTNGFSRNARYLVTTNTIFIDKFTFVVVYLDGICIFSRTKPHM</sequence>
<gene>
    <name evidence="1" type="ORF">BN9_011750</name>
</gene>
<keyword evidence="2" id="KW-1185">Reference proteome</keyword>
<accession>A0A024G1J4</accession>
<dbReference type="InParanoid" id="A0A024G1J4"/>
<dbReference type="EMBL" id="CAIX01000008">
    <property type="protein sequence ID" value="CCI40391.1"/>
    <property type="molecule type" value="Genomic_DNA"/>
</dbReference>
<proteinExistence type="predicted"/>
<dbReference type="AlphaFoldDB" id="A0A024G1J4"/>
<evidence type="ECO:0000313" key="2">
    <source>
        <dbReference type="Proteomes" id="UP000053237"/>
    </source>
</evidence>
<organism evidence="1 2">
    <name type="scientific">Albugo candida</name>
    <dbReference type="NCBI Taxonomy" id="65357"/>
    <lineage>
        <taxon>Eukaryota</taxon>
        <taxon>Sar</taxon>
        <taxon>Stramenopiles</taxon>
        <taxon>Oomycota</taxon>
        <taxon>Peronosporomycetes</taxon>
        <taxon>Albuginales</taxon>
        <taxon>Albuginaceae</taxon>
        <taxon>Albugo</taxon>
    </lineage>
</organism>
<comment type="caution">
    <text evidence="1">The sequence shown here is derived from an EMBL/GenBank/DDBJ whole genome shotgun (WGS) entry which is preliminary data.</text>
</comment>
<reference evidence="1 2" key="1">
    <citation type="submission" date="2012-05" db="EMBL/GenBank/DDBJ databases">
        <title>Recombination and specialization in a pathogen metapopulation.</title>
        <authorList>
            <person name="Gardiner A."/>
            <person name="Kemen E."/>
            <person name="Schultz-Larsen T."/>
            <person name="MacLean D."/>
            <person name="Van Oosterhout C."/>
            <person name="Jones J.D.G."/>
        </authorList>
    </citation>
    <scope>NUCLEOTIDE SEQUENCE [LARGE SCALE GENOMIC DNA]</scope>
    <source>
        <strain evidence="1 2">Ac Nc2</strain>
    </source>
</reference>
<protein>
    <submittedName>
        <fullName evidence="1">Uncharacterized protein</fullName>
    </submittedName>
</protein>